<evidence type="ECO:0000313" key="1">
    <source>
        <dbReference type="EMBL" id="MFC4133981.1"/>
    </source>
</evidence>
<name>A0ABV8LSK1_9ACTN</name>
<gene>
    <name evidence="1" type="ORF">ACFOZ4_25510</name>
</gene>
<dbReference type="Proteomes" id="UP001595816">
    <property type="component" value="Unassembled WGS sequence"/>
</dbReference>
<dbReference type="NCBIfam" id="TIGR03843">
    <property type="entry name" value="SCO1664 family protein"/>
    <property type="match status" value="1"/>
</dbReference>
<accession>A0ABV8LSK1</accession>
<organism evidence="1 2">
    <name type="scientific">Hamadaea flava</name>
    <dbReference type="NCBI Taxonomy" id="1742688"/>
    <lineage>
        <taxon>Bacteria</taxon>
        <taxon>Bacillati</taxon>
        <taxon>Actinomycetota</taxon>
        <taxon>Actinomycetes</taxon>
        <taxon>Micromonosporales</taxon>
        <taxon>Micromonosporaceae</taxon>
        <taxon>Hamadaea</taxon>
    </lineage>
</organism>
<protein>
    <submittedName>
        <fullName evidence="1">SCO1664 family protein</fullName>
    </submittedName>
</protein>
<keyword evidence="2" id="KW-1185">Reference proteome</keyword>
<proteinExistence type="predicted"/>
<dbReference type="InterPro" id="IPR022292">
    <property type="entry name" value="CHP03843"/>
</dbReference>
<dbReference type="EMBL" id="JBHSAY010000015">
    <property type="protein sequence ID" value="MFC4133981.1"/>
    <property type="molecule type" value="Genomic_DNA"/>
</dbReference>
<dbReference type="RefSeq" id="WP_253761818.1">
    <property type="nucleotide sequence ID" value="NZ_JAMZDZ010000001.1"/>
</dbReference>
<comment type="caution">
    <text evidence="1">The sequence shown here is derived from an EMBL/GenBank/DDBJ whole genome shotgun (WGS) entry which is preliminary data.</text>
</comment>
<sequence length="255" mass="27440">MATTAGDLSLLADGEMEIEGRLVDASNTTLRVILVHEGTEARAVYKPVRGEAPLWDFPDGTLAGREVAAYLVSEALGWNVVPPTVLRDGPLGPGMCQLWIDELDEPPVGFIPAYALPEGWFPIASARDEDGDAFLLAHADLPALARMALFDAVVNNADRKGGHVLAAGDRVYGVDHGICFHSEPKLRTVLWGFAGREIPDDLRADLKGLSLDGLLDDHLTVTEISALADRIGALTTLGVFPQPDPDRRVIPWPPI</sequence>
<reference evidence="2" key="1">
    <citation type="journal article" date="2019" name="Int. J. Syst. Evol. Microbiol.">
        <title>The Global Catalogue of Microorganisms (GCM) 10K type strain sequencing project: providing services to taxonomists for standard genome sequencing and annotation.</title>
        <authorList>
            <consortium name="The Broad Institute Genomics Platform"/>
            <consortium name="The Broad Institute Genome Sequencing Center for Infectious Disease"/>
            <person name="Wu L."/>
            <person name="Ma J."/>
        </authorList>
    </citation>
    <scope>NUCLEOTIDE SEQUENCE [LARGE SCALE GENOMIC DNA]</scope>
    <source>
        <strain evidence="2">CGMCC 4.7289</strain>
    </source>
</reference>
<evidence type="ECO:0000313" key="2">
    <source>
        <dbReference type="Proteomes" id="UP001595816"/>
    </source>
</evidence>